<feature type="region of interest" description="Disordered" evidence="1">
    <location>
        <begin position="251"/>
        <end position="302"/>
    </location>
</feature>
<feature type="region of interest" description="Disordered" evidence="1">
    <location>
        <begin position="463"/>
        <end position="495"/>
    </location>
</feature>
<feature type="compositionally biased region" description="Polar residues" evidence="1">
    <location>
        <begin position="257"/>
        <end position="281"/>
    </location>
</feature>
<dbReference type="Proteomes" id="UP000241769">
    <property type="component" value="Unassembled WGS sequence"/>
</dbReference>
<comment type="caution">
    <text evidence="2">The sequence shown here is derived from an EMBL/GenBank/DDBJ whole genome shotgun (WGS) entry which is preliminary data.</text>
</comment>
<name>A0A2P6NKP8_9EUKA</name>
<proteinExistence type="predicted"/>
<gene>
    <name evidence="2" type="ORF">PROFUN_05880</name>
</gene>
<dbReference type="EMBL" id="MDYQ01000061">
    <property type="protein sequence ID" value="PRP84545.1"/>
    <property type="molecule type" value="Genomic_DNA"/>
</dbReference>
<evidence type="ECO:0000313" key="3">
    <source>
        <dbReference type="Proteomes" id="UP000241769"/>
    </source>
</evidence>
<keyword evidence="3" id="KW-1185">Reference proteome</keyword>
<accession>A0A2P6NKP8</accession>
<feature type="compositionally biased region" description="Basic and acidic residues" evidence="1">
    <location>
        <begin position="479"/>
        <end position="495"/>
    </location>
</feature>
<dbReference type="InParanoid" id="A0A2P6NKP8"/>
<organism evidence="2 3">
    <name type="scientific">Planoprotostelium fungivorum</name>
    <dbReference type="NCBI Taxonomy" id="1890364"/>
    <lineage>
        <taxon>Eukaryota</taxon>
        <taxon>Amoebozoa</taxon>
        <taxon>Evosea</taxon>
        <taxon>Variosea</taxon>
        <taxon>Cavosteliida</taxon>
        <taxon>Cavosteliaceae</taxon>
        <taxon>Planoprotostelium</taxon>
    </lineage>
</organism>
<evidence type="ECO:0000313" key="2">
    <source>
        <dbReference type="EMBL" id="PRP84545.1"/>
    </source>
</evidence>
<dbReference type="AlphaFoldDB" id="A0A2P6NKP8"/>
<evidence type="ECO:0000256" key="1">
    <source>
        <dbReference type="SAM" id="MobiDB-lite"/>
    </source>
</evidence>
<protein>
    <submittedName>
        <fullName evidence="2">Uncharacterized protein</fullName>
    </submittedName>
</protein>
<reference evidence="2 3" key="1">
    <citation type="journal article" date="2018" name="Genome Biol. Evol.">
        <title>Multiple Roots of Fruiting Body Formation in Amoebozoa.</title>
        <authorList>
            <person name="Hillmann F."/>
            <person name="Forbes G."/>
            <person name="Novohradska S."/>
            <person name="Ferling I."/>
            <person name="Riege K."/>
            <person name="Groth M."/>
            <person name="Westermann M."/>
            <person name="Marz M."/>
            <person name="Spaller T."/>
            <person name="Winckler T."/>
            <person name="Schaap P."/>
            <person name="Glockner G."/>
        </authorList>
    </citation>
    <scope>NUCLEOTIDE SEQUENCE [LARGE SCALE GENOMIC DNA]</scope>
    <source>
        <strain evidence="2 3">Jena</strain>
    </source>
</reference>
<sequence length="607" mass="68118">MDCIDRDFQLSDHLIIDSDGRLIIQCNHGHTHSTPQRYTMEYHPENAPKKGFKFDFRKSKATSSLPMLVPLHSSMEPTQLTFNSISQNDHCLQMFERDSQMISQRNEEEPIMRDAPEEPVTVRNQAVDTEDRTDSEAHPVITQTSPVSISIELLAIQRMEICSGDDSLVPPQGHNLDSLTPGASVELPIEEISEEISFPRPSLPSLRPEESTWIEEVVHLPPFDREDPVIFQDSSNVAPVTDELTVTIITPTEPESDSSMNPHENIDELSTQPIKSASPRSGSPDEMETSIPPADDAPLADPPIPPIPTEDQMESEGTISIASGDHNKTFLGELSLAGRNLTVEDAEETRVTYRTSEGVEEIHPVVDQTEREPCEKDEISVESPGQERQKDVEVDIHESIRNLTEDDIAHLEEPSDVPDHHIASPDVNHHVTSDHPHLDQLDQLDHAHLDPPPTPTIDCNPTLSPAPPIDPTPSTSHDTLMERNGGEEVEREEDTCRVTVEELTDSPLVTVEERNGGSVASEMIEEDLSFLVHYGEEEKRETSPKRLKRKPESLLPLPVPRVRRPLPNPLGDLYKVFMRAAVPVAMTSRQAEPVICKWREWKRRKMY</sequence>
<feature type="region of interest" description="Disordered" evidence="1">
    <location>
        <begin position="370"/>
        <end position="390"/>
    </location>
</feature>